<reference evidence="4" key="1">
    <citation type="journal article" date="2018" name="Vet. Microbiol.">
        <title>Molecular epidemiology of methicillin-resistant staphylococci amongst veterinary personnel, personnel-owned pets, patients and the hospital environment of two companion animal veterinary hospitals.</title>
        <authorList>
            <person name="Worthing K.A."/>
            <person name="Brown J."/>
            <person name="Gerber L."/>
            <person name="Abraham S."/>
            <person name="Trott D."/>
            <person name="Norris J.M."/>
        </authorList>
    </citation>
    <scope>NUCLEOTIDE SEQUENCE [LARGE SCALE GENOMIC DNA]</scope>
    <source>
        <strain evidence="4">ST496-2</strain>
    </source>
</reference>
<dbReference type="Proteomes" id="UP000256409">
    <property type="component" value="Unassembled WGS sequence"/>
</dbReference>
<proteinExistence type="inferred from homology"/>
<dbReference type="InterPro" id="IPR000989">
    <property type="entry name" value="Rep"/>
</dbReference>
<evidence type="ECO:0000313" key="4">
    <source>
        <dbReference type="Proteomes" id="UP000256409"/>
    </source>
</evidence>
<dbReference type="AlphaFoldDB" id="A0A3D8YQ22"/>
<name>A0A3D8YQ22_STAPS</name>
<keyword evidence="2" id="KW-0235">DNA replication</keyword>
<protein>
    <submittedName>
        <fullName evidence="3">Uncharacterized protein</fullName>
    </submittedName>
</protein>
<evidence type="ECO:0000313" key="3">
    <source>
        <dbReference type="EMBL" id="REA83468.1"/>
    </source>
</evidence>
<sequence length="44" mass="5107">MTQFEWGDLWQKALQVNYRPVANIKVIKSNKSGDKDIQVAVKKM</sequence>
<dbReference type="GO" id="GO:0003677">
    <property type="term" value="F:DNA binding"/>
    <property type="evidence" value="ECO:0007669"/>
    <property type="project" value="InterPro"/>
</dbReference>
<dbReference type="GO" id="GO:0006260">
    <property type="term" value="P:DNA replication"/>
    <property type="evidence" value="ECO:0007669"/>
    <property type="project" value="UniProtKB-KW"/>
</dbReference>
<organism evidence="3 4">
    <name type="scientific">Staphylococcus pseudintermedius</name>
    <dbReference type="NCBI Taxonomy" id="283734"/>
    <lineage>
        <taxon>Bacteria</taxon>
        <taxon>Bacillati</taxon>
        <taxon>Bacillota</taxon>
        <taxon>Bacilli</taxon>
        <taxon>Bacillales</taxon>
        <taxon>Staphylococcaceae</taxon>
        <taxon>Staphylococcus</taxon>
        <taxon>Staphylococcus intermedius group</taxon>
    </lineage>
</organism>
<evidence type="ECO:0000256" key="2">
    <source>
        <dbReference type="ARBA" id="ARBA00022705"/>
    </source>
</evidence>
<gene>
    <name evidence="3" type="ORF">DV961_02775</name>
</gene>
<dbReference type="EMBL" id="QQPC01000012">
    <property type="protein sequence ID" value="REA83468.1"/>
    <property type="molecule type" value="Genomic_DNA"/>
</dbReference>
<dbReference type="Pfam" id="PF01446">
    <property type="entry name" value="Rep_1"/>
    <property type="match status" value="1"/>
</dbReference>
<comment type="caution">
    <text evidence="3">The sequence shown here is derived from an EMBL/GenBank/DDBJ whole genome shotgun (WGS) entry which is preliminary data.</text>
</comment>
<dbReference type="OrthoDB" id="5540934at2"/>
<comment type="similarity">
    <text evidence="1">Belongs to the Gram-positive plasmids replication protein type 1 family.</text>
</comment>
<accession>A0A3D8YQ22</accession>
<evidence type="ECO:0000256" key="1">
    <source>
        <dbReference type="ARBA" id="ARBA00008909"/>
    </source>
</evidence>